<evidence type="ECO:0000259" key="5">
    <source>
        <dbReference type="PROSITE" id="PS51635"/>
    </source>
</evidence>
<feature type="short sequence motif" description="GXSXG" evidence="4">
    <location>
        <begin position="65"/>
        <end position="69"/>
    </location>
</feature>
<evidence type="ECO:0000313" key="7">
    <source>
        <dbReference type="Proteomes" id="UP000198900"/>
    </source>
</evidence>
<dbReference type="Pfam" id="PF01734">
    <property type="entry name" value="Patatin"/>
    <property type="match status" value="1"/>
</dbReference>
<dbReference type="RefSeq" id="WP_091776996.1">
    <property type="nucleotide sequence ID" value="NZ_FNDI01000004.1"/>
</dbReference>
<dbReference type="SUPFAM" id="SSF52151">
    <property type="entry name" value="FabD/lysophospholipase-like"/>
    <property type="match status" value="1"/>
</dbReference>
<dbReference type="Gene3D" id="3.40.1090.10">
    <property type="entry name" value="Cytosolic phospholipase A2 catalytic domain"/>
    <property type="match status" value="2"/>
</dbReference>
<dbReference type="InterPro" id="IPR002641">
    <property type="entry name" value="PNPLA_dom"/>
</dbReference>
<dbReference type="InterPro" id="IPR050301">
    <property type="entry name" value="NTE"/>
</dbReference>
<protein>
    <submittedName>
        <fullName evidence="6">NTE family protein</fullName>
    </submittedName>
</protein>
<evidence type="ECO:0000256" key="4">
    <source>
        <dbReference type="PROSITE-ProRule" id="PRU01161"/>
    </source>
</evidence>
<evidence type="ECO:0000313" key="6">
    <source>
        <dbReference type="EMBL" id="SDH33322.1"/>
    </source>
</evidence>
<keyword evidence="1 4" id="KW-0378">Hydrolase</keyword>
<name>A0A7Z7FFN9_9BURK</name>
<feature type="active site" description="Proton acceptor" evidence="4">
    <location>
        <position position="226"/>
    </location>
</feature>
<dbReference type="GO" id="GO:0016042">
    <property type="term" value="P:lipid catabolic process"/>
    <property type="evidence" value="ECO:0007669"/>
    <property type="project" value="UniProtKB-UniRule"/>
</dbReference>
<dbReference type="InterPro" id="IPR016035">
    <property type="entry name" value="Acyl_Trfase/lysoPLipase"/>
</dbReference>
<dbReference type="CDD" id="cd07209">
    <property type="entry name" value="Pat_hypo_Ecoli_Z1214_like"/>
    <property type="match status" value="1"/>
</dbReference>
<dbReference type="AlphaFoldDB" id="A0A7Z7FFN9"/>
<keyword evidence="7" id="KW-1185">Reference proteome</keyword>
<dbReference type="PANTHER" id="PTHR14226:SF57">
    <property type="entry name" value="BLR7027 PROTEIN"/>
    <property type="match status" value="1"/>
</dbReference>
<keyword evidence="2 4" id="KW-0442">Lipid degradation</keyword>
<feature type="short sequence motif" description="GXGXXG" evidence="4">
    <location>
        <begin position="38"/>
        <end position="43"/>
    </location>
</feature>
<organism evidence="6 7">
    <name type="scientific">Paraburkholderia steynii</name>
    <dbReference type="NCBI Taxonomy" id="1245441"/>
    <lineage>
        <taxon>Bacteria</taxon>
        <taxon>Pseudomonadati</taxon>
        <taxon>Pseudomonadota</taxon>
        <taxon>Betaproteobacteria</taxon>
        <taxon>Burkholderiales</taxon>
        <taxon>Burkholderiaceae</taxon>
        <taxon>Paraburkholderia</taxon>
    </lineage>
</organism>
<dbReference type="Pfam" id="PF12536">
    <property type="entry name" value="DUF3734"/>
    <property type="match status" value="1"/>
</dbReference>
<dbReference type="PROSITE" id="PS51635">
    <property type="entry name" value="PNPLA"/>
    <property type="match status" value="1"/>
</dbReference>
<evidence type="ECO:0000256" key="1">
    <source>
        <dbReference type="ARBA" id="ARBA00022801"/>
    </source>
</evidence>
<evidence type="ECO:0000256" key="3">
    <source>
        <dbReference type="ARBA" id="ARBA00023098"/>
    </source>
</evidence>
<reference evidence="6" key="1">
    <citation type="submission" date="2016-10" db="EMBL/GenBank/DDBJ databases">
        <authorList>
            <person name="Varghese N."/>
            <person name="Submissions S."/>
        </authorList>
    </citation>
    <scope>NUCLEOTIDE SEQUENCE [LARGE SCALE GENOMIC DNA]</scope>
    <source>
        <strain evidence="6">YR281</strain>
    </source>
</reference>
<dbReference type="Proteomes" id="UP000198900">
    <property type="component" value="Unassembled WGS sequence"/>
</dbReference>
<accession>A0A7Z7FFN9</accession>
<feature type="short sequence motif" description="DGA/G" evidence="4">
    <location>
        <begin position="226"/>
        <end position="228"/>
    </location>
</feature>
<dbReference type="InterPro" id="IPR021095">
    <property type="entry name" value="DUF3734"/>
</dbReference>
<gene>
    <name evidence="6" type="ORF">SAMN04487926_1043</name>
</gene>
<proteinExistence type="predicted"/>
<feature type="active site" description="Nucleophile" evidence="4">
    <location>
        <position position="67"/>
    </location>
</feature>
<evidence type="ECO:0000256" key="2">
    <source>
        <dbReference type="ARBA" id="ARBA00022963"/>
    </source>
</evidence>
<dbReference type="GO" id="GO:0016787">
    <property type="term" value="F:hydrolase activity"/>
    <property type="evidence" value="ECO:0007669"/>
    <property type="project" value="UniProtKB-UniRule"/>
</dbReference>
<keyword evidence="3 4" id="KW-0443">Lipid metabolism</keyword>
<dbReference type="PANTHER" id="PTHR14226">
    <property type="entry name" value="NEUROPATHY TARGET ESTERASE/SWISS CHEESE D.MELANOGASTER"/>
    <property type="match status" value="1"/>
</dbReference>
<feature type="domain" description="PNPLA" evidence="5">
    <location>
        <begin position="34"/>
        <end position="239"/>
    </location>
</feature>
<dbReference type="EMBL" id="FNDI01000004">
    <property type="protein sequence ID" value="SDH33322.1"/>
    <property type="molecule type" value="Genomic_DNA"/>
</dbReference>
<comment type="caution">
    <text evidence="6">The sequence shown here is derived from an EMBL/GenBank/DDBJ whole genome shotgun (WGS) entry which is preliminary data.</text>
</comment>
<sequence length="400" mass="44118">MKTDPSQRASKEAETKQLPPRVAENLAKFDHTVLVLQGGGALGAYQAGVFTGIAEVGIVPDWIAGISIGAINAALIAGNPPEKRVERLREFWERASARTSLLPHALYDTARPWFNAWSAASVVTFGVPGFFVPRVPPPFLAVQGSVGALSFYDTQPLKATLEELVDFDLINGQKTRLSLGAVNVCSGESVYFDNTRTRIGAEHVMASGALPPGFPPVQIDGEWYWDGGISSNTPMWYVVDEAYRESALVLQVDVFAGSGELPKNLQQVQERLKDLQYASKTRFSATRVRETEELRAALRRLLDKLPEAMRSDPDVQRLAAVSTRGAVALVHLTNRHNTRSSEFKDYEFSRATIDELWQGGLDDVRNAVSRQAWQKVVELAQGIHVYEFTPLNPGQQERSP</sequence>